<evidence type="ECO:0000256" key="12">
    <source>
        <dbReference type="NCBIfam" id="TIGR00416"/>
    </source>
</evidence>
<keyword evidence="4 13" id="KW-0863">Zinc-finger</keyword>
<dbReference type="InterPro" id="IPR014721">
    <property type="entry name" value="Ribsml_uS5_D2-typ_fold_subgr"/>
</dbReference>
<dbReference type="GO" id="GO:0005524">
    <property type="term" value="F:ATP binding"/>
    <property type="evidence" value="ECO:0007669"/>
    <property type="project" value="UniProtKB-UniRule"/>
</dbReference>
<evidence type="ECO:0000256" key="6">
    <source>
        <dbReference type="ARBA" id="ARBA00022833"/>
    </source>
</evidence>
<dbReference type="HAMAP" id="MF_01498">
    <property type="entry name" value="RadA_bact"/>
    <property type="match status" value="1"/>
</dbReference>
<keyword evidence="1 11" id="KW-0479">Metal-binding</keyword>
<dbReference type="SMART" id="SM00382">
    <property type="entry name" value="AAA"/>
    <property type="match status" value="1"/>
</dbReference>
<evidence type="ECO:0000256" key="5">
    <source>
        <dbReference type="ARBA" id="ARBA00022801"/>
    </source>
</evidence>
<comment type="caution">
    <text evidence="15">The sequence shown here is derived from an EMBL/GenBank/DDBJ whole genome shotgun (WGS) entry which is preliminary data.</text>
</comment>
<dbReference type="Pfam" id="PF13481">
    <property type="entry name" value="AAA_25"/>
    <property type="match status" value="1"/>
</dbReference>
<comment type="similarity">
    <text evidence="11 13">Belongs to the RecA family. RadA subfamily.</text>
</comment>
<evidence type="ECO:0000256" key="7">
    <source>
        <dbReference type="ARBA" id="ARBA00022840"/>
    </source>
</evidence>
<dbReference type="NCBIfam" id="TIGR00416">
    <property type="entry name" value="sms"/>
    <property type="match status" value="1"/>
</dbReference>
<dbReference type="InterPro" id="IPR041166">
    <property type="entry name" value="Rubredoxin_2"/>
</dbReference>
<evidence type="ECO:0000256" key="11">
    <source>
        <dbReference type="HAMAP-Rule" id="MF_01498"/>
    </source>
</evidence>
<comment type="function">
    <text evidence="11">Plays a role in repairing double-strand DNA breaks, probably involving stabilizing or processing branched DNA or blocked replication forks.</text>
</comment>
<dbReference type="InterPro" id="IPR020588">
    <property type="entry name" value="RecA_ATP-bd"/>
</dbReference>
<dbReference type="Gene3D" id="3.30.230.10">
    <property type="match status" value="1"/>
</dbReference>
<dbReference type="PANTHER" id="PTHR32472:SF10">
    <property type="entry name" value="DNA REPAIR PROTEIN RADA-LIKE PROTEIN"/>
    <property type="match status" value="1"/>
</dbReference>
<dbReference type="Proteomes" id="UP000177575">
    <property type="component" value="Unassembled WGS sequence"/>
</dbReference>
<evidence type="ECO:0000256" key="4">
    <source>
        <dbReference type="ARBA" id="ARBA00022771"/>
    </source>
</evidence>
<gene>
    <name evidence="11" type="primary">radA</name>
    <name evidence="15" type="ORF">A2388_02605</name>
</gene>
<dbReference type="EMBL" id="MHTC01000013">
    <property type="protein sequence ID" value="OHA55526.1"/>
    <property type="molecule type" value="Genomic_DNA"/>
</dbReference>
<evidence type="ECO:0000256" key="8">
    <source>
        <dbReference type="ARBA" id="ARBA00023016"/>
    </source>
</evidence>
<dbReference type="Pfam" id="PF18073">
    <property type="entry name" value="Zn_ribbon_LapB"/>
    <property type="match status" value="1"/>
</dbReference>
<keyword evidence="8 11" id="KW-0346">Stress response</keyword>
<proteinExistence type="inferred from homology"/>
<reference evidence="15 16" key="1">
    <citation type="journal article" date="2016" name="Nat. Commun.">
        <title>Thousands of microbial genomes shed light on interconnected biogeochemical processes in an aquifer system.</title>
        <authorList>
            <person name="Anantharaman K."/>
            <person name="Brown C.T."/>
            <person name="Hug L.A."/>
            <person name="Sharon I."/>
            <person name="Castelle C.J."/>
            <person name="Probst A.J."/>
            <person name="Thomas B.C."/>
            <person name="Singh A."/>
            <person name="Wilkins M.J."/>
            <person name="Karaoz U."/>
            <person name="Brodie E.L."/>
            <person name="Williams K.H."/>
            <person name="Hubbard S.S."/>
            <person name="Banfield J.F."/>
        </authorList>
    </citation>
    <scope>NUCLEOTIDE SEQUENCE [LARGE SCALE GENOMIC DNA]</scope>
</reference>
<feature type="binding site" evidence="11">
    <location>
        <begin position="96"/>
        <end position="103"/>
    </location>
    <ligand>
        <name>ATP</name>
        <dbReference type="ChEBI" id="CHEBI:30616"/>
    </ligand>
</feature>
<dbReference type="PANTHER" id="PTHR32472">
    <property type="entry name" value="DNA REPAIR PROTEIN RADA"/>
    <property type="match status" value="1"/>
</dbReference>
<dbReference type="InterPro" id="IPR004504">
    <property type="entry name" value="DNA_repair_RadA"/>
</dbReference>
<evidence type="ECO:0000256" key="2">
    <source>
        <dbReference type="ARBA" id="ARBA00022741"/>
    </source>
</evidence>
<protein>
    <recommendedName>
        <fullName evidence="11 12">DNA repair protein RadA</fullName>
    </recommendedName>
</protein>
<evidence type="ECO:0000256" key="3">
    <source>
        <dbReference type="ARBA" id="ARBA00022763"/>
    </source>
</evidence>
<keyword evidence="10 11" id="KW-0234">DNA repair</keyword>
<evidence type="ECO:0000256" key="1">
    <source>
        <dbReference type="ARBA" id="ARBA00022723"/>
    </source>
</evidence>
<dbReference type="InterPro" id="IPR003593">
    <property type="entry name" value="AAA+_ATPase"/>
</dbReference>
<dbReference type="PRINTS" id="PR01874">
    <property type="entry name" value="DNAREPAIRADA"/>
</dbReference>
<dbReference type="PROSITE" id="PS50162">
    <property type="entry name" value="RECA_2"/>
    <property type="match status" value="1"/>
</dbReference>
<comment type="domain">
    <text evidence="11">The middle region has homology to RecA with ATPase motifs including the RadA KNRFG motif, while the C-terminus is homologous to Lon protease.</text>
</comment>
<keyword evidence="2 11" id="KW-0547">Nucleotide-binding</keyword>
<sequence length="450" mass="47426">MSARLSTVYSCSNCDAQYPRWVGRCSQCGKFGTISTEGTVIQKATVKSASSVPVADTVNLGSLKSVNVPKFSSGYGEIDRVIGGGIAQSGVTLVTGEPGVGKSTLLLALAGRLGKKVLYVSGEESAEQVSGRLQRLDISGDQISFTTASEVGSLVQVINHQLPQLVVVDSLQTMASGQAEGSAGSPNQVRAVLAGLIEAAKSTKAAIFVIGHVTKEGVAAGPKSIEHLVDVVLQLEGNSNQSLRFLRASKNRFGPTDEVGVFQMEEHGLVEVSNPSALFLAERHQGAGSCITAVLEGTRSLLIELQALVAHSRLAYPKRATAGFDVNRLGMLLAVLGERAGVKLNYSDVYINLAGGFRSREPALDLAVIASVASATLKKPLPHDLIVFGEVGLGGEVRPVVGAEKRLNETSRLGFKQVLMPNLSTKTKLPTGLELIPVRTVAEAVDWLRY</sequence>
<dbReference type="Pfam" id="PF13541">
    <property type="entry name" value="ChlI"/>
    <property type="match status" value="1"/>
</dbReference>
<feature type="short sequence motif" description="RadA KNRFG motif" evidence="11">
    <location>
        <begin position="250"/>
        <end position="254"/>
    </location>
</feature>
<evidence type="ECO:0000313" key="16">
    <source>
        <dbReference type="Proteomes" id="UP000177575"/>
    </source>
</evidence>
<evidence type="ECO:0000313" key="15">
    <source>
        <dbReference type="EMBL" id="OHA55526.1"/>
    </source>
</evidence>
<dbReference type="GO" id="GO:0008270">
    <property type="term" value="F:zinc ion binding"/>
    <property type="evidence" value="ECO:0007669"/>
    <property type="project" value="UniProtKB-KW"/>
</dbReference>
<keyword evidence="9 11" id="KW-0238">DNA-binding</keyword>
<comment type="function">
    <text evidence="13">DNA-dependent ATPase involved in processing of recombination intermediates, plays a role in repairing DNA breaks. Stimulates the branch migration of RecA-mediated strand transfer reactions, allowing the 3' invading strand to extend heteroduplex DNA faster. Binds ssDNA in the presence of ADP but not other nucleotides, has ATPase activity that is stimulated by ssDNA and various branched DNA structures, but inhibited by SSB. Does not have RecA's homology-searching function.</text>
</comment>
<dbReference type="Gene3D" id="3.40.50.300">
    <property type="entry name" value="P-loop containing nucleotide triphosphate hydrolases"/>
    <property type="match status" value="1"/>
</dbReference>
<dbReference type="GO" id="GO:0003684">
    <property type="term" value="F:damaged DNA binding"/>
    <property type="evidence" value="ECO:0007669"/>
    <property type="project" value="InterPro"/>
</dbReference>
<feature type="region of interest" description="Lon-protease-like" evidence="11">
    <location>
        <begin position="348"/>
        <end position="450"/>
    </location>
</feature>
<name>A0A1G2Q4M1_9BACT</name>
<organism evidence="15 16">
    <name type="scientific">Candidatus Veblenbacteria bacterium RIFOXYB1_FULL_43_13</name>
    <dbReference type="NCBI Taxonomy" id="1802426"/>
    <lineage>
        <taxon>Bacteria</taxon>
        <taxon>Candidatus Vebleniibacteriota</taxon>
    </lineage>
</organism>
<keyword evidence="7 11" id="KW-0067">ATP-binding</keyword>
<keyword evidence="6 13" id="KW-0862">Zinc</keyword>
<evidence type="ECO:0000256" key="9">
    <source>
        <dbReference type="ARBA" id="ARBA00023125"/>
    </source>
</evidence>
<dbReference type="GO" id="GO:0000725">
    <property type="term" value="P:recombinational repair"/>
    <property type="evidence" value="ECO:0007669"/>
    <property type="project" value="UniProtKB-UniRule"/>
</dbReference>
<evidence type="ECO:0000259" key="14">
    <source>
        <dbReference type="PROSITE" id="PS50162"/>
    </source>
</evidence>
<dbReference type="InterPro" id="IPR027417">
    <property type="entry name" value="P-loop_NTPase"/>
</dbReference>
<keyword evidence="3 11" id="KW-0227">DNA damage</keyword>
<dbReference type="InterPro" id="IPR020568">
    <property type="entry name" value="Ribosomal_Su5_D2-typ_SF"/>
</dbReference>
<keyword evidence="5" id="KW-0378">Hydrolase</keyword>
<dbReference type="GO" id="GO:0140664">
    <property type="term" value="F:ATP-dependent DNA damage sensor activity"/>
    <property type="evidence" value="ECO:0007669"/>
    <property type="project" value="InterPro"/>
</dbReference>
<dbReference type="GO" id="GO:0016787">
    <property type="term" value="F:hydrolase activity"/>
    <property type="evidence" value="ECO:0007669"/>
    <property type="project" value="UniProtKB-KW"/>
</dbReference>
<dbReference type="AlphaFoldDB" id="A0A1G2Q4M1"/>
<dbReference type="SUPFAM" id="SSF54211">
    <property type="entry name" value="Ribosomal protein S5 domain 2-like"/>
    <property type="match status" value="1"/>
</dbReference>
<dbReference type="SUPFAM" id="SSF52540">
    <property type="entry name" value="P-loop containing nucleoside triphosphate hydrolases"/>
    <property type="match status" value="1"/>
</dbReference>
<evidence type="ECO:0000256" key="10">
    <source>
        <dbReference type="ARBA" id="ARBA00023204"/>
    </source>
</evidence>
<accession>A0A1G2Q4M1</accession>
<feature type="domain" description="RecA family profile 1" evidence="14">
    <location>
        <begin position="67"/>
        <end position="213"/>
    </location>
</feature>
<evidence type="ECO:0000256" key="13">
    <source>
        <dbReference type="RuleBase" id="RU003555"/>
    </source>
</evidence>